<evidence type="ECO:0000313" key="5">
    <source>
        <dbReference type="Proteomes" id="UP000001968"/>
    </source>
</evidence>
<dbReference type="eggNOG" id="COG2378">
    <property type="taxonomic scope" value="Bacteria"/>
</dbReference>
<dbReference type="PANTHER" id="PTHR34580">
    <property type="match status" value="1"/>
</dbReference>
<dbReference type="PANTHER" id="PTHR34580:SF1">
    <property type="entry name" value="PROTEIN PAFC"/>
    <property type="match status" value="1"/>
</dbReference>
<accession>Q0AX84</accession>
<dbReference type="PROSITE" id="PS51000">
    <property type="entry name" value="HTH_DEOR_2"/>
    <property type="match status" value="1"/>
</dbReference>
<name>Q0AX84_SYNWW</name>
<dbReference type="Pfam" id="PF25583">
    <property type="entry name" value="WCX"/>
    <property type="match status" value="1"/>
</dbReference>
<dbReference type="InterPro" id="IPR013196">
    <property type="entry name" value="HTH_11"/>
</dbReference>
<dbReference type="KEGG" id="swo:Swol_1363"/>
<evidence type="ECO:0000256" key="2">
    <source>
        <dbReference type="ARBA" id="ARBA00023163"/>
    </source>
</evidence>
<keyword evidence="5" id="KW-1185">Reference proteome</keyword>
<dbReference type="GO" id="GO:0003700">
    <property type="term" value="F:DNA-binding transcription factor activity"/>
    <property type="evidence" value="ECO:0007669"/>
    <property type="project" value="InterPro"/>
</dbReference>
<dbReference type="InterPro" id="IPR028349">
    <property type="entry name" value="PafC-like"/>
</dbReference>
<dbReference type="EMBL" id="CP000448">
    <property type="protein sequence ID" value="ABI68670.1"/>
    <property type="molecule type" value="Genomic_DNA"/>
</dbReference>
<dbReference type="InterPro" id="IPR057727">
    <property type="entry name" value="WCX_dom"/>
</dbReference>
<dbReference type="HOGENOM" id="CLU_041141_5_1_9"/>
<dbReference type="AlphaFoldDB" id="Q0AX84"/>
<keyword evidence="2" id="KW-0804">Transcription</keyword>
<feature type="domain" description="HTH deoR-type" evidence="3">
    <location>
        <begin position="2"/>
        <end position="57"/>
    </location>
</feature>
<protein>
    <submittedName>
        <fullName evidence="4">YobV</fullName>
    </submittedName>
</protein>
<dbReference type="InterPro" id="IPR001034">
    <property type="entry name" value="DeoR_HTH"/>
</dbReference>
<dbReference type="RefSeq" id="WP_011640769.1">
    <property type="nucleotide sequence ID" value="NC_008346.1"/>
</dbReference>
<keyword evidence="1" id="KW-0805">Transcription regulation</keyword>
<organism evidence="4 5">
    <name type="scientific">Syntrophomonas wolfei subsp. wolfei (strain DSM 2245B / Goettingen)</name>
    <dbReference type="NCBI Taxonomy" id="335541"/>
    <lineage>
        <taxon>Bacteria</taxon>
        <taxon>Bacillati</taxon>
        <taxon>Bacillota</taxon>
        <taxon>Clostridia</taxon>
        <taxon>Eubacteriales</taxon>
        <taxon>Syntrophomonadaceae</taxon>
        <taxon>Syntrophomonas</taxon>
    </lineage>
</organism>
<dbReference type="PIRSF" id="PIRSF016838">
    <property type="entry name" value="PafC"/>
    <property type="match status" value="1"/>
</dbReference>
<dbReference type="OrthoDB" id="9815009at2"/>
<dbReference type="STRING" id="335541.Swol_1363"/>
<dbReference type="InterPro" id="IPR051534">
    <property type="entry name" value="CBASS_pafABC_assoc_protein"/>
</dbReference>
<dbReference type="Pfam" id="PF13280">
    <property type="entry name" value="WYL"/>
    <property type="match status" value="1"/>
</dbReference>
<dbReference type="InterPro" id="IPR036390">
    <property type="entry name" value="WH_DNA-bd_sf"/>
</dbReference>
<dbReference type="InterPro" id="IPR026881">
    <property type="entry name" value="WYL_dom"/>
</dbReference>
<dbReference type="Proteomes" id="UP000001968">
    <property type="component" value="Chromosome"/>
</dbReference>
<gene>
    <name evidence="4" type="ordered locus">Swol_1363</name>
</gene>
<dbReference type="Gene3D" id="1.10.10.10">
    <property type="entry name" value="Winged helix-like DNA-binding domain superfamily/Winged helix DNA-binding domain"/>
    <property type="match status" value="1"/>
</dbReference>
<evidence type="ECO:0000259" key="3">
    <source>
        <dbReference type="PROSITE" id="PS51000"/>
    </source>
</evidence>
<dbReference type="SUPFAM" id="SSF46785">
    <property type="entry name" value="Winged helix' DNA-binding domain"/>
    <property type="match status" value="1"/>
</dbReference>
<evidence type="ECO:0000313" key="4">
    <source>
        <dbReference type="EMBL" id="ABI68670.1"/>
    </source>
</evidence>
<evidence type="ECO:0000256" key="1">
    <source>
        <dbReference type="ARBA" id="ARBA00023015"/>
    </source>
</evidence>
<dbReference type="Pfam" id="PF08279">
    <property type="entry name" value="HTH_11"/>
    <property type="match status" value="1"/>
</dbReference>
<dbReference type="PROSITE" id="PS52050">
    <property type="entry name" value="WYL"/>
    <property type="match status" value="1"/>
</dbReference>
<dbReference type="InterPro" id="IPR036388">
    <property type="entry name" value="WH-like_DNA-bd_sf"/>
</dbReference>
<sequence>MKIDRLISIIIVLLRRERVQAKELAEMFGVSVRTILRDVDTINLGGIPIITYQGVNGGISIAEGYRLDKSVLSAGDMATLISTLKGVAASIPDSRFDILAEKLKNPLSTSQLELLDLKSRQMIIDLSPWGTNEQLKGKITLLRQAIENYREIEFAYIDAAGTRSIRQVEPYALLLKGQSWYLFAWCLLRQDFRLFKLIRIKNLQLVNITYQPREVPMEQDYFENQWQETARPVELDLLFDKEMENVVEECFGGDIMRQDDGRIMVKVCLPENNWLYGYLLSFGGGMEVVNPPHIRSILAAIAEKIYKTYSS</sequence>
<reference evidence="5" key="1">
    <citation type="journal article" date="2010" name="Environ. Microbiol.">
        <title>The genome of Syntrophomonas wolfei: new insights into syntrophic metabolism and biohydrogen production.</title>
        <authorList>
            <person name="Sieber J.R."/>
            <person name="Sims D.R."/>
            <person name="Han C."/>
            <person name="Kim E."/>
            <person name="Lykidis A."/>
            <person name="Lapidus A.L."/>
            <person name="McDonnald E."/>
            <person name="Rohlin L."/>
            <person name="Culley D.E."/>
            <person name="Gunsalus R."/>
            <person name="McInerney M.J."/>
        </authorList>
    </citation>
    <scope>NUCLEOTIDE SEQUENCE [LARGE SCALE GENOMIC DNA]</scope>
    <source>
        <strain evidence="5">DSM 2245B / Goettingen</strain>
    </source>
</reference>
<proteinExistence type="predicted"/>